<dbReference type="Proteomes" id="UP000078582">
    <property type="component" value="Chromosome"/>
</dbReference>
<accession>A0A192H450</accession>
<dbReference type="EMBL" id="CP014873">
    <property type="protein sequence ID" value="ANK62746.1"/>
    <property type="molecule type" value="Genomic_DNA"/>
</dbReference>
<evidence type="ECO:0000313" key="2">
    <source>
        <dbReference type="Proteomes" id="UP000078582"/>
    </source>
</evidence>
<reference evidence="1 2" key="1">
    <citation type="submission" date="2016-03" db="EMBL/GenBank/DDBJ databases">
        <title>Pediococcus and Lactobacillus from brewery environment - whole genome sequencing and assembly.</title>
        <authorList>
            <person name="Behr J."/>
            <person name="Geissler A.J."/>
            <person name="Vogel R.F."/>
        </authorList>
    </citation>
    <scope>NUCLEOTIDE SEQUENCE [LARGE SCALE GENOMIC DNA]</scope>
    <source>
        <strain evidence="1 2">TMW 1.1989</strain>
    </source>
</reference>
<name>A0A192H450_9LACO</name>
<dbReference type="STRING" id="375175.AYR53_08285"/>
<sequence length="74" mass="8884">MTKNRGLVKRYRWLFEALVSTVILFIGLFLYRQLGRVLYVQAMLAWSSIWRVIIIYLLILLIWRLNEVLGKMPN</sequence>
<organism evidence="1 2">
    <name type="scientific">Loigolactobacillus backii</name>
    <dbReference type="NCBI Taxonomy" id="375175"/>
    <lineage>
        <taxon>Bacteria</taxon>
        <taxon>Bacillati</taxon>
        <taxon>Bacillota</taxon>
        <taxon>Bacilli</taxon>
        <taxon>Lactobacillales</taxon>
        <taxon>Lactobacillaceae</taxon>
        <taxon>Loigolactobacillus</taxon>
    </lineage>
</organism>
<evidence type="ECO:0000313" key="1">
    <source>
        <dbReference type="EMBL" id="ANK62746.1"/>
    </source>
</evidence>
<dbReference type="AlphaFoldDB" id="A0A192H450"/>
<gene>
    <name evidence="1" type="ORF">AYR53_08285</name>
</gene>
<dbReference type="GeneID" id="42982252"/>
<dbReference type="RefSeq" id="WP_068280827.1">
    <property type="nucleotide sequence ID" value="NZ_CP014623.1"/>
</dbReference>
<protein>
    <submittedName>
        <fullName evidence="1">Uncharacterized protein</fullName>
    </submittedName>
</protein>
<keyword evidence="2" id="KW-1185">Reference proteome</keyword>
<proteinExistence type="predicted"/>